<protein>
    <submittedName>
        <fullName evidence="9">LPXTG cell wall anchor domain-containing protein</fullName>
    </submittedName>
</protein>
<feature type="compositionally biased region" description="Polar residues" evidence="5">
    <location>
        <begin position="115"/>
        <end position="126"/>
    </location>
</feature>
<accession>A0A5B7T543</accession>
<proteinExistence type="predicted"/>
<evidence type="ECO:0000256" key="4">
    <source>
        <dbReference type="ARBA" id="ARBA00023088"/>
    </source>
</evidence>
<dbReference type="Pfam" id="PF00746">
    <property type="entry name" value="Gram_pos_anchor"/>
    <property type="match status" value="1"/>
</dbReference>
<evidence type="ECO:0000259" key="8">
    <source>
        <dbReference type="PROSITE" id="PS50847"/>
    </source>
</evidence>
<feature type="compositionally biased region" description="Low complexity" evidence="5">
    <location>
        <begin position="1006"/>
        <end position="1067"/>
    </location>
</feature>
<feature type="signal peptide" evidence="7">
    <location>
        <begin position="1"/>
        <end position="37"/>
    </location>
</feature>
<feature type="domain" description="Gram-positive cocci surface proteins LPxTG" evidence="8">
    <location>
        <begin position="1204"/>
        <end position="1237"/>
    </location>
</feature>
<feature type="compositionally biased region" description="Polar residues" evidence="5">
    <location>
        <begin position="1101"/>
        <end position="1133"/>
    </location>
</feature>
<gene>
    <name evidence="9" type="ORF">FG051_10410</name>
</gene>
<feature type="region of interest" description="Disordered" evidence="5">
    <location>
        <begin position="37"/>
        <end position="173"/>
    </location>
</feature>
<keyword evidence="1" id="KW-0134">Cell wall</keyword>
<dbReference type="AlphaFoldDB" id="A0A5B7T543"/>
<evidence type="ECO:0000313" key="9">
    <source>
        <dbReference type="EMBL" id="QCX25472.1"/>
    </source>
</evidence>
<feature type="compositionally biased region" description="Low complexity" evidence="5">
    <location>
        <begin position="78"/>
        <end position="114"/>
    </location>
</feature>
<keyword evidence="3 7" id="KW-0732">Signal</keyword>
<feature type="compositionally biased region" description="Low complexity" evidence="5">
    <location>
        <begin position="40"/>
        <end position="53"/>
    </location>
</feature>
<evidence type="ECO:0000256" key="6">
    <source>
        <dbReference type="SAM" id="Phobius"/>
    </source>
</evidence>
<feature type="compositionally biased region" description="Low complexity" evidence="5">
    <location>
        <begin position="127"/>
        <end position="173"/>
    </location>
</feature>
<feature type="chain" id="PRO_5023080633" evidence="7">
    <location>
        <begin position="38"/>
        <end position="1237"/>
    </location>
</feature>
<evidence type="ECO:0000256" key="1">
    <source>
        <dbReference type="ARBA" id="ARBA00022512"/>
    </source>
</evidence>
<sequence>MTRNNLTTLNRIKYKDLAIAVVLSGASLLLFPATTKAATNDDTSNNSTTPSSTLVQKSTTAAPIDRKTVGSITPPTLNQNTTTESVNSTSSNNQTNMNNSSSINNTTSSNTSNNEDTANPITSKTATDTNSSPSSINSINNNDSQITDSSVTTPTPTSTSTVVSPTTTQEQTSTYTIDNTGNLTSAYKIPDSGISITTDTNTKPNSTGQYKVILQGVTNDGTVLGAAKTVAIIFPNSSVTFNPKVLTTELAQNMGSAYNTYIPLDKNYSTDITSINMDNGNITISVYFEDPTVNVDYKFMDENTDKEITDESRTYDYKNDPSLKNGIKVPQAVKTDAGFNIVDNSGYSDNTTTSVPYFGPNGMILNNSHYILDTTKSNGITPLDTMQYPADDNNATVTDEFWYKEANAPTMTVNATDQFGNVIKTFNNSTISAIPTTVTAKDVLPSTTDTDITNNDLDDITVTETNSVSGQADKTTTYQVTPSDYASLLASTKTYDSRDIGDYQNVNVQLGYTTTSVPLYIQPTDPSGNKIGDPIATGTGVIGQNDTILAPTINGYSPSAPSESVTVTQNQGPIDFPYISATDINPNDHGSYLYDGKFSSIPSSGIQAVNTGNANTDSTAKHSISIQAVDTDGNPLGNSIPVSSTSTNTTYSLNWSPDLVKNLNNSIKNASQYEPWNKDLNGQLNIPVTNKDVVVDVIYALPKVTTTYNYINENTGKSLLTQTNTWNLDDPTNGSTFKSQGIRPPMTIIDSDSGQLAADDLSPTPQTNPADLPFFGPAGTVFNTGQYQLDSVKSNMTTPIRYITWPSSDVTKTFYYTENPDPTITLDAVNQAGKVIKTFNAPTVVSTLPAPQLSPAVDFPTIDQAKINGYTLTGIQVHATGSYFGGTDTDYSYSLTPAQYADFISSTSAQSTMDERAIAAHANFGIHFTYTGNSVPLTVQPVDEFGNKIGNPISVGTGIVGSDATLKAPELANYKAVNGTSTVTVDPNQNIFEIPYTRITSDTGNTSSGTFTEPNTTTNSNSTTSPSINNTSTTHNTDNTSSSTAKTNTGSSTSNSITNQNTDQSNSHSVAEPNTNVSSSNSTIDNTGNISSHSTIKHTTKNTNSITSAQIDNSDSSANNLNTNSPADHVKNNYSSHPEIVATIDQTKYTESVNTNKLSQKNEATPQISSVQNNSNNNPKTTTKHSQINLINSQFTKTDLQAKLPQTGNKLSALLSAVGLAILGIMGFCLKKIKKII</sequence>
<keyword evidence="6" id="KW-1133">Transmembrane helix</keyword>
<evidence type="ECO:0000256" key="3">
    <source>
        <dbReference type="ARBA" id="ARBA00022729"/>
    </source>
</evidence>
<dbReference type="RefSeq" id="WP_057812627.1">
    <property type="nucleotide sequence ID" value="NZ_CP040736.1"/>
</dbReference>
<dbReference type="InterPro" id="IPR019931">
    <property type="entry name" value="LPXTG_anchor"/>
</dbReference>
<evidence type="ECO:0000256" key="7">
    <source>
        <dbReference type="SAM" id="SignalP"/>
    </source>
</evidence>
<name>A0A5B7T543_9LACO</name>
<evidence type="ECO:0000256" key="2">
    <source>
        <dbReference type="ARBA" id="ARBA00022525"/>
    </source>
</evidence>
<organism evidence="9 10">
    <name type="scientific">Companilactobacillus futsaii</name>
    <dbReference type="NCBI Taxonomy" id="938155"/>
    <lineage>
        <taxon>Bacteria</taxon>
        <taxon>Bacillati</taxon>
        <taxon>Bacillota</taxon>
        <taxon>Bacilli</taxon>
        <taxon>Lactobacillales</taxon>
        <taxon>Lactobacillaceae</taxon>
        <taxon>Companilactobacillus</taxon>
    </lineage>
</organism>
<feature type="region of interest" description="Disordered" evidence="5">
    <location>
        <begin position="996"/>
        <end position="1133"/>
    </location>
</feature>
<reference evidence="9 10" key="1">
    <citation type="submission" date="2019-05" db="EMBL/GenBank/DDBJ databases">
        <title>Genome Sequence of Lactobacillus futsaii Y97, a Potential Probiotic Strain Isolated from the Futsai of Taiwan.</title>
        <authorList>
            <person name="Du X."/>
        </authorList>
    </citation>
    <scope>NUCLEOTIDE SEQUENCE [LARGE SCALE GENOMIC DNA]</scope>
    <source>
        <strain evidence="9 10">Y97</strain>
    </source>
</reference>
<evidence type="ECO:0000256" key="5">
    <source>
        <dbReference type="SAM" id="MobiDB-lite"/>
    </source>
</evidence>
<dbReference type="PROSITE" id="PS50847">
    <property type="entry name" value="GRAM_POS_ANCHORING"/>
    <property type="match status" value="1"/>
</dbReference>
<feature type="compositionally biased region" description="Polar residues" evidence="5">
    <location>
        <begin position="1159"/>
        <end position="1168"/>
    </location>
</feature>
<dbReference type="NCBIfam" id="TIGR01167">
    <property type="entry name" value="LPXTG_anchor"/>
    <property type="match status" value="1"/>
</dbReference>
<feature type="compositionally biased region" description="Polar residues" evidence="5">
    <location>
        <begin position="1068"/>
        <end position="1094"/>
    </location>
</feature>
<keyword evidence="6" id="KW-0812">Transmembrane</keyword>
<dbReference type="Proteomes" id="UP000310673">
    <property type="component" value="Chromosome"/>
</dbReference>
<dbReference type="EMBL" id="CP040736">
    <property type="protein sequence ID" value="QCX25472.1"/>
    <property type="molecule type" value="Genomic_DNA"/>
</dbReference>
<keyword evidence="2" id="KW-0964">Secreted</keyword>
<keyword evidence="4" id="KW-0572">Peptidoglycan-anchor</keyword>
<feature type="compositionally biased region" description="Low complexity" evidence="5">
    <location>
        <begin position="1169"/>
        <end position="1178"/>
    </location>
</feature>
<evidence type="ECO:0000313" key="10">
    <source>
        <dbReference type="Proteomes" id="UP000310673"/>
    </source>
</evidence>
<feature type="region of interest" description="Disordered" evidence="5">
    <location>
        <begin position="1159"/>
        <end position="1183"/>
    </location>
</feature>
<dbReference type="KEGG" id="lft:FG051_10410"/>
<keyword evidence="6" id="KW-0472">Membrane</keyword>
<feature type="transmembrane region" description="Helical" evidence="6">
    <location>
        <begin position="1211"/>
        <end position="1230"/>
    </location>
</feature>